<dbReference type="GO" id="GO:0016874">
    <property type="term" value="F:ligase activity"/>
    <property type="evidence" value="ECO:0007669"/>
    <property type="project" value="UniProtKB-KW"/>
</dbReference>
<dbReference type="RefSeq" id="XP_060322604.1">
    <property type="nucleotide sequence ID" value="XM_060476168.1"/>
</dbReference>
<dbReference type="InterPro" id="IPR036736">
    <property type="entry name" value="ACP-like_sf"/>
</dbReference>
<dbReference type="InterPro" id="IPR010071">
    <property type="entry name" value="AA_adenyl_dom"/>
</dbReference>
<protein>
    <submittedName>
        <fullName evidence="6">Acetyl-CoA synthetase-like protein</fullName>
    </submittedName>
</protein>
<dbReference type="SUPFAM" id="SSF47336">
    <property type="entry name" value="ACP-like"/>
    <property type="match status" value="1"/>
</dbReference>
<dbReference type="Pfam" id="PF00550">
    <property type="entry name" value="PP-binding"/>
    <property type="match status" value="1"/>
</dbReference>
<keyword evidence="4" id="KW-0511">Multifunctional enzyme</keyword>
<dbReference type="Pfam" id="PF00501">
    <property type="entry name" value="AMP-binding"/>
    <property type="match status" value="2"/>
</dbReference>
<proteinExistence type="predicted"/>
<keyword evidence="3" id="KW-0436">Ligase</keyword>
<organism evidence="6 7">
    <name type="scientific">Armillaria tabescens</name>
    <name type="common">Ringless honey mushroom</name>
    <name type="synonym">Agaricus tabescens</name>
    <dbReference type="NCBI Taxonomy" id="1929756"/>
    <lineage>
        <taxon>Eukaryota</taxon>
        <taxon>Fungi</taxon>
        <taxon>Dikarya</taxon>
        <taxon>Basidiomycota</taxon>
        <taxon>Agaricomycotina</taxon>
        <taxon>Agaricomycetes</taxon>
        <taxon>Agaricomycetidae</taxon>
        <taxon>Agaricales</taxon>
        <taxon>Marasmiineae</taxon>
        <taxon>Physalacriaceae</taxon>
        <taxon>Desarmillaria</taxon>
    </lineage>
</organism>
<reference evidence="6" key="1">
    <citation type="submission" date="2023-06" db="EMBL/GenBank/DDBJ databases">
        <authorList>
            <consortium name="Lawrence Berkeley National Laboratory"/>
            <person name="Ahrendt S."/>
            <person name="Sahu N."/>
            <person name="Indic B."/>
            <person name="Wong-Bajracharya J."/>
            <person name="Merenyi Z."/>
            <person name="Ke H.-M."/>
            <person name="Monk M."/>
            <person name="Kocsube S."/>
            <person name="Drula E."/>
            <person name="Lipzen A."/>
            <person name="Balint B."/>
            <person name="Henrissat B."/>
            <person name="Andreopoulos B."/>
            <person name="Martin F.M."/>
            <person name="Harder C.B."/>
            <person name="Rigling D."/>
            <person name="Ford K.L."/>
            <person name="Foster G.D."/>
            <person name="Pangilinan J."/>
            <person name="Papanicolaou A."/>
            <person name="Barry K."/>
            <person name="LaButti K."/>
            <person name="Viragh M."/>
            <person name="Koriabine M."/>
            <person name="Yan M."/>
            <person name="Riley R."/>
            <person name="Champramary S."/>
            <person name="Plett K.L."/>
            <person name="Tsai I.J."/>
            <person name="Slot J."/>
            <person name="Sipos G."/>
            <person name="Plett J."/>
            <person name="Nagy L.G."/>
            <person name="Grigoriev I.V."/>
        </authorList>
    </citation>
    <scope>NUCLEOTIDE SEQUENCE</scope>
    <source>
        <strain evidence="6">CCBAS 213</strain>
    </source>
</reference>
<evidence type="ECO:0000259" key="5">
    <source>
        <dbReference type="PROSITE" id="PS50075"/>
    </source>
</evidence>
<dbReference type="GO" id="GO:0043041">
    <property type="term" value="P:amino acid activation for nonribosomal peptide biosynthetic process"/>
    <property type="evidence" value="ECO:0007669"/>
    <property type="project" value="TreeGrafter"/>
</dbReference>
<dbReference type="InterPro" id="IPR001242">
    <property type="entry name" value="Condensation_dom"/>
</dbReference>
<dbReference type="SUPFAM" id="SSF53474">
    <property type="entry name" value="alpha/beta-Hydrolases"/>
    <property type="match status" value="1"/>
</dbReference>
<dbReference type="Gene3D" id="3.30.559.30">
    <property type="entry name" value="Nonribosomal peptide synthetase, condensation domain"/>
    <property type="match status" value="1"/>
</dbReference>
<dbReference type="FunFam" id="3.30.300.30:FF:000015">
    <property type="entry name" value="Nonribosomal peptide synthase SidD"/>
    <property type="match status" value="1"/>
</dbReference>
<dbReference type="NCBIfam" id="TIGR01733">
    <property type="entry name" value="AA-adenyl-dom"/>
    <property type="match status" value="1"/>
</dbReference>
<dbReference type="SUPFAM" id="SSF52777">
    <property type="entry name" value="CoA-dependent acyltransferases"/>
    <property type="match status" value="2"/>
</dbReference>
<accession>A0AA39MKA8</accession>
<dbReference type="Gene3D" id="3.30.559.10">
    <property type="entry name" value="Chloramphenicol acetyltransferase-like domain"/>
    <property type="match status" value="1"/>
</dbReference>
<evidence type="ECO:0000256" key="4">
    <source>
        <dbReference type="ARBA" id="ARBA00023268"/>
    </source>
</evidence>
<evidence type="ECO:0000256" key="3">
    <source>
        <dbReference type="ARBA" id="ARBA00022598"/>
    </source>
</evidence>
<dbReference type="InterPro" id="IPR000873">
    <property type="entry name" value="AMP-dep_synth/lig_dom"/>
</dbReference>
<dbReference type="PANTHER" id="PTHR45527">
    <property type="entry name" value="NONRIBOSOMAL PEPTIDE SYNTHETASE"/>
    <property type="match status" value="1"/>
</dbReference>
<sequence>MAPLPILVPESWVSADTANCSIDMDPKLVCIHQHFERIAHLHPEYIALDWKGEKSLKAGCAFVPLDPEHLICLTQASLAQEASHRLSNDDVIVLSVDIFLDSLPPSFTWKLLHIEVAGSDMCYVLFMSGSTGTPKGVKITHSAAISSVIDGPESNQALRWEGLALHTLGFSNYVFDFSIWDVYITLTCGGCLCLAPKLDMLNDLGGVCSSMSVTFLETMPTVLSLLDPKDAPTLCVVNSGGEPLTKAIVDKFKNGLPNEWKICLGNLYGPTECTTGSIFCVVEAEADPSIIGHPFGGNRVYLLDDEMKPCFIGDVGTIWLGGTQVSLGYLGQDDLMAKSFRTDPFITSPDSASGNRMYNTGDLGMWTEEGSIRCLGWADSQVKIHGQRIETGEIESVLMSYPLVKGASIIKRAHSRVEELVAFLDTSGSIPFTDITARLKLQLPIYMIPTSFILLDGLPITTSGKVDHHTLERLSLAEDQVLSPSENKNLVEIALSDLNPDNVPLDVDFFKYGGDSITTIHVSGCDLQLLVHDFPKAGTVCSQAALIVTWDRCHEEPKAYEPFEMLDKGYQNTVIQELSSLGISKDGIEDAFPSLASVSGLVSLAASNPQSYLALYKFQRQEPFNPRKLKESWKMVFQRHAIFRTLFIIPPNPYGEVTQITSRDAAIDTYTRNWCNVGFSLGKVPTRISLFESPESSVVLWQVHHSQYDGWSYPIILDDLWKAYGAVSGSFSSWDPPATSYAEFVWWVKGQDSQSALEFWRSELKDASLLPWPRIALHDGARSVITTDGLLTDKWKRGSDLLRFCHESHVTVSSFVRAALAFVLGLHGHTDDVLFGVVTSGRAGGFDGVEDVVGACIATLPSRIRVSPNQSAVSFVRSVHLHSMRTTPYENVGLADVIKSSCLGDLRDIFQVLLTVQNLPHLCEDPQSFLGRSLTGHRMELNYALAVTAYVDRSSNLDVEFEYDSRVLTSGDVSWFQHHLSSTFDAILDAPDEILHSRDIVTQHERSFVLASGVGLAPDPTLAEQRFVHLMIDQAASSFPSTIAIEHTSGTVITYADLTRLANQAAHGLRLRGVHAETMVPVLFDKYRDQTEIVICILAILKSGGAFVPLDASWPPDRLVACIRQTQSEFLLYDSSIMSDTIDSIPVYALTIGQLVMGHEDKTKAPGTPELRSDSLIYVVFTSGTTGEPKGIMITHANVIGYVANGSTIYPIHDIDRVLHFSPFSFDQGIGDIWMALTKGYTLLLADMDDMVNDMSAVLNSTKAQYTVLTPPVATLIGDQEHPCLKALLVGGDRLPGQLVERWRGKVAFLDDYGPSEVTTSCIAMPFAAGTSTQAGVIGRPFGSTRAYIVDPEMNIVPIGACGELCLSGNQVARGYLNLPERTNAAFMDDPFNPGLRLYKSGDITRWTSDGYIEYIGRHDDGGFIKLRGLRIDVSEIEETLMSVRGTVAVVELLRFHDQDHLVAFIGTKLAPAGTAQITISSDLASLRDWVSKLVVACKTTMPAYALPTLWVAVDAIPQANTNKCDRKQLRRFFQEHANRVQEITRTLLQCELPRPPRDGLEQSIALKWSSVLGRNASSFSAHDDFFSLGGNSISAVRFLWMLRREGWDITIREFYARATTAGLASLIEEKKTQSIDFPSRVEPASSTTSQGLVFTVQETDNRTAATSLWLLHDGGGLGREYINLQPLERGVFAIGNPSSTRAELISRYASWDAYVDAYDPLIPKENVYIGGWSFGGMLALAIAERRLQRGDPVKGIVLIDSYNTQGWRNVSNCSPDDTPDILDFSTIHQAHVDDRLIESFVEPRCDVPVLLVRAGNGLGTDGDGFVLPEGQKCGERNFWSEDAFKSLDIVTIFGAGHYDLMQSDETVGLVSETIRRWFGNGPV</sequence>
<dbReference type="SUPFAM" id="SSF56801">
    <property type="entry name" value="Acetyl-CoA synthetase-like"/>
    <property type="match status" value="2"/>
</dbReference>
<dbReference type="InterPro" id="IPR042099">
    <property type="entry name" value="ANL_N_sf"/>
</dbReference>
<dbReference type="Gene3D" id="3.30.300.30">
    <property type="match status" value="2"/>
</dbReference>
<feature type="domain" description="Carrier" evidence="5">
    <location>
        <begin position="1556"/>
        <end position="1632"/>
    </location>
</feature>
<dbReference type="InterPro" id="IPR045851">
    <property type="entry name" value="AMP-bd_C_sf"/>
</dbReference>
<name>A0AA39MKA8_ARMTA</name>
<evidence type="ECO:0000313" key="6">
    <source>
        <dbReference type="EMBL" id="KAK0437447.1"/>
    </source>
</evidence>
<evidence type="ECO:0000313" key="7">
    <source>
        <dbReference type="Proteomes" id="UP001175211"/>
    </source>
</evidence>
<gene>
    <name evidence="6" type="ORF">EV420DRAFT_1631867</name>
</gene>
<dbReference type="PANTHER" id="PTHR45527:SF1">
    <property type="entry name" value="FATTY ACID SYNTHASE"/>
    <property type="match status" value="1"/>
</dbReference>
<keyword evidence="7" id="KW-1185">Reference proteome</keyword>
<keyword evidence="2" id="KW-0597">Phosphoprotein</keyword>
<dbReference type="InterPro" id="IPR001031">
    <property type="entry name" value="Thioesterase"/>
</dbReference>
<dbReference type="Pfam" id="PF00975">
    <property type="entry name" value="Thioesterase"/>
    <property type="match status" value="1"/>
</dbReference>
<dbReference type="Gene3D" id="1.10.1200.10">
    <property type="entry name" value="ACP-like"/>
    <property type="match status" value="1"/>
</dbReference>
<dbReference type="PROSITE" id="PS00455">
    <property type="entry name" value="AMP_BINDING"/>
    <property type="match status" value="1"/>
</dbReference>
<dbReference type="Gene3D" id="3.40.50.1820">
    <property type="entry name" value="alpha/beta hydrolase"/>
    <property type="match status" value="1"/>
</dbReference>
<evidence type="ECO:0000256" key="1">
    <source>
        <dbReference type="ARBA" id="ARBA00022450"/>
    </source>
</evidence>
<evidence type="ECO:0000256" key="2">
    <source>
        <dbReference type="ARBA" id="ARBA00022553"/>
    </source>
</evidence>
<dbReference type="InterPro" id="IPR009081">
    <property type="entry name" value="PP-bd_ACP"/>
</dbReference>
<dbReference type="GO" id="GO:0005737">
    <property type="term" value="C:cytoplasm"/>
    <property type="evidence" value="ECO:0007669"/>
    <property type="project" value="TreeGrafter"/>
</dbReference>
<dbReference type="GO" id="GO:0044550">
    <property type="term" value="P:secondary metabolite biosynthetic process"/>
    <property type="evidence" value="ECO:0007669"/>
    <property type="project" value="TreeGrafter"/>
</dbReference>
<dbReference type="Pfam" id="PF00668">
    <property type="entry name" value="Condensation"/>
    <property type="match status" value="1"/>
</dbReference>
<dbReference type="Proteomes" id="UP001175211">
    <property type="component" value="Unassembled WGS sequence"/>
</dbReference>
<dbReference type="EMBL" id="JAUEPS010000109">
    <property type="protein sequence ID" value="KAK0437447.1"/>
    <property type="molecule type" value="Genomic_DNA"/>
</dbReference>
<keyword evidence="1" id="KW-0596">Phosphopantetheine</keyword>
<dbReference type="GO" id="GO:0031177">
    <property type="term" value="F:phosphopantetheine binding"/>
    <property type="evidence" value="ECO:0007669"/>
    <property type="project" value="TreeGrafter"/>
</dbReference>
<dbReference type="Gene3D" id="3.40.50.12780">
    <property type="entry name" value="N-terminal domain of ligase-like"/>
    <property type="match status" value="2"/>
</dbReference>
<dbReference type="InterPro" id="IPR020845">
    <property type="entry name" value="AMP-binding_CS"/>
</dbReference>
<comment type="caution">
    <text evidence="6">The sequence shown here is derived from an EMBL/GenBank/DDBJ whole genome shotgun (WGS) entry which is preliminary data.</text>
</comment>
<dbReference type="InterPro" id="IPR029058">
    <property type="entry name" value="AB_hydrolase_fold"/>
</dbReference>
<dbReference type="PROSITE" id="PS50075">
    <property type="entry name" value="CARRIER"/>
    <property type="match status" value="1"/>
</dbReference>
<dbReference type="InterPro" id="IPR023213">
    <property type="entry name" value="CAT-like_dom_sf"/>
</dbReference>
<dbReference type="GeneID" id="85359716"/>